<accession>A0A2P2KEE5</accession>
<dbReference type="EMBL" id="GGEC01023628">
    <property type="protein sequence ID" value="MBX04112.1"/>
    <property type="molecule type" value="Transcribed_RNA"/>
</dbReference>
<reference evidence="1" key="1">
    <citation type="submission" date="2018-02" db="EMBL/GenBank/DDBJ databases">
        <title>Rhizophora mucronata_Transcriptome.</title>
        <authorList>
            <person name="Meera S.P."/>
            <person name="Sreeshan A."/>
            <person name="Augustine A."/>
        </authorList>
    </citation>
    <scope>NUCLEOTIDE SEQUENCE</scope>
    <source>
        <tissue evidence="1">Leaf</tissue>
    </source>
</reference>
<name>A0A2P2KEE5_RHIMU</name>
<sequence>MSVMQNHAMLIPFSSSKLPIPNFLQQNKTQQSCLTNVYATMPDRSPRQKCFYSRSPTALSYCLHMRALRNEAWIAYVA</sequence>
<evidence type="ECO:0000313" key="1">
    <source>
        <dbReference type="EMBL" id="MBX04112.1"/>
    </source>
</evidence>
<organism evidence="1">
    <name type="scientific">Rhizophora mucronata</name>
    <name type="common">Asiatic mangrove</name>
    <dbReference type="NCBI Taxonomy" id="61149"/>
    <lineage>
        <taxon>Eukaryota</taxon>
        <taxon>Viridiplantae</taxon>
        <taxon>Streptophyta</taxon>
        <taxon>Embryophyta</taxon>
        <taxon>Tracheophyta</taxon>
        <taxon>Spermatophyta</taxon>
        <taxon>Magnoliopsida</taxon>
        <taxon>eudicotyledons</taxon>
        <taxon>Gunneridae</taxon>
        <taxon>Pentapetalae</taxon>
        <taxon>rosids</taxon>
        <taxon>fabids</taxon>
        <taxon>Malpighiales</taxon>
        <taxon>Rhizophoraceae</taxon>
        <taxon>Rhizophora</taxon>
    </lineage>
</organism>
<dbReference type="AlphaFoldDB" id="A0A2P2KEE5"/>
<proteinExistence type="predicted"/>
<protein>
    <submittedName>
        <fullName evidence="1">Uncharacterized protein MANES_02G095500</fullName>
    </submittedName>
</protein>